<reference evidence="2" key="1">
    <citation type="journal article" date="2008" name="Genome Res.">
        <title>The genome of Pelotomaculum thermopropionicum reveals niche-associated evolution in anaerobic microbiota.</title>
        <authorList>
            <person name="Kosaka T."/>
            <person name="Kato S."/>
            <person name="Shimoyama T."/>
            <person name="Ishii S."/>
            <person name="Abe T."/>
            <person name="Watanabe K."/>
        </authorList>
    </citation>
    <scope>NUCLEOTIDE SEQUENCE [LARGE SCALE GENOMIC DNA]</scope>
    <source>
        <strain evidence="2">DSM 13744 / JCM 10971 / SI</strain>
    </source>
</reference>
<dbReference type="Proteomes" id="UP000006556">
    <property type="component" value="Chromosome"/>
</dbReference>
<dbReference type="HOGENOM" id="CLU_2081022_0_0_9"/>
<keyword evidence="2" id="KW-1185">Reference proteome</keyword>
<evidence type="ECO:0000313" key="1">
    <source>
        <dbReference type="EMBL" id="BAF60291.1"/>
    </source>
</evidence>
<dbReference type="AlphaFoldDB" id="A5D0E0"/>
<sequence>MKIGAGGLQAQVMQEAARMPDASRLKPPVEEALLQGEDLAMRRLAGELNRAVELMRKAAELYHKPLEFSVRRGGRPRIRMRDRRTGAERELTLEEALAWLDELRENRGRNLNGYA</sequence>
<proteinExistence type="predicted"/>
<gene>
    <name evidence="1" type="ordered locus">PTH_2110</name>
</gene>
<dbReference type="eggNOG" id="ENOG502ZSPC">
    <property type="taxonomic scope" value="Bacteria"/>
</dbReference>
<protein>
    <submittedName>
        <fullName evidence="1">Uncharacterized protein</fullName>
    </submittedName>
</protein>
<organism evidence="1 2">
    <name type="scientific">Pelotomaculum thermopropionicum (strain DSM 13744 / JCM 10971 / SI)</name>
    <dbReference type="NCBI Taxonomy" id="370438"/>
    <lineage>
        <taxon>Bacteria</taxon>
        <taxon>Bacillati</taxon>
        <taxon>Bacillota</taxon>
        <taxon>Clostridia</taxon>
        <taxon>Eubacteriales</taxon>
        <taxon>Desulfotomaculaceae</taxon>
        <taxon>Pelotomaculum</taxon>
    </lineage>
</organism>
<dbReference type="STRING" id="370438.PTH_2110"/>
<dbReference type="KEGG" id="pth:PTH_2110"/>
<dbReference type="EMBL" id="AP009389">
    <property type="protein sequence ID" value="BAF60291.1"/>
    <property type="molecule type" value="Genomic_DNA"/>
</dbReference>
<name>A5D0E0_PELTS</name>
<evidence type="ECO:0000313" key="2">
    <source>
        <dbReference type="Proteomes" id="UP000006556"/>
    </source>
</evidence>
<accession>A5D0E0</accession>